<evidence type="ECO:0000313" key="2">
    <source>
        <dbReference type="Proteomes" id="UP001381693"/>
    </source>
</evidence>
<reference evidence="1 2" key="1">
    <citation type="submission" date="2023-11" db="EMBL/GenBank/DDBJ databases">
        <title>Halocaridina rubra genome assembly.</title>
        <authorList>
            <person name="Smith C."/>
        </authorList>
    </citation>
    <scope>NUCLEOTIDE SEQUENCE [LARGE SCALE GENOMIC DNA]</scope>
    <source>
        <strain evidence="1">EP-1</strain>
        <tissue evidence="1">Whole</tissue>
    </source>
</reference>
<name>A0AAN8WFG2_HALRR</name>
<dbReference type="AlphaFoldDB" id="A0AAN8WFG2"/>
<dbReference type="CDD" id="cd18773">
    <property type="entry name" value="PDC1_HK_sensor"/>
    <property type="match status" value="1"/>
</dbReference>
<dbReference type="InterPro" id="IPR051173">
    <property type="entry name" value="Ca_channel_alpha-2/delta"/>
</dbReference>
<evidence type="ECO:0000313" key="1">
    <source>
        <dbReference type="EMBL" id="KAK7065340.1"/>
    </source>
</evidence>
<dbReference type="Proteomes" id="UP001381693">
    <property type="component" value="Unassembled WGS sequence"/>
</dbReference>
<keyword evidence="2" id="KW-1185">Reference proteome</keyword>
<protein>
    <submittedName>
        <fullName evidence="1">Uncharacterized protein</fullName>
    </submittedName>
</protein>
<dbReference type="GO" id="GO:0005891">
    <property type="term" value="C:voltage-gated calcium channel complex"/>
    <property type="evidence" value="ECO:0007669"/>
    <property type="project" value="TreeGrafter"/>
</dbReference>
<dbReference type="EMBL" id="JAXCGZ010020810">
    <property type="protein sequence ID" value="KAK7065340.1"/>
    <property type="molecule type" value="Genomic_DNA"/>
</dbReference>
<dbReference type="GO" id="GO:0005245">
    <property type="term" value="F:voltage-gated calcium channel activity"/>
    <property type="evidence" value="ECO:0007669"/>
    <property type="project" value="TreeGrafter"/>
</dbReference>
<proteinExistence type="predicted"/>
<sequence>MKRAREDYERDITRNAKESPKVFHCFFKVNLKVKEQILKLKRTDGSITETAEEICEEMNKKFQSVFTAENTSPHQIADIGAHGPVLNFGLTNVTRAVIPIPYWDAFGAGYILSICLPLTHNSTFMGTSCIDFSIFNLLGSHTSIDDIKDAYVFIVSSLGNTLLHPLLPSPASLSQDPSYVTIENLEQSHNVKSLLGKMIAQEHGKEDVNGMEIYSLGKPEGTNFPNPVKISRHELRYLWGPIQETELTIALVLPLQEGKVLSSSYKCKGECHTADFEYNLPKPGKDRKLCNLSGKIIMENRNKGLLKFAPSCFIDVLSYIKKESHKQILDLYNIFNNPQPHDELLKKNLRPSVQLLKTAEKLWREQQSTNANLSKHTSGRYMGTSGGAFISFPGTPLKQQYDHRTTPWFHKARSTNGKRLISMTMPYCGKWGEDMMYTITNTLHDPAGNPVAVVAGDLPFQYILNDFRNQVPKCLSHTCLIVDHLGYVVLQSDWAAINSSRDSCTNDTKVSDHLVKRAPDIAQDMIASKILKRRVCNDYQNDTTFYYWTLGFSGHRTLHQGSTYKVYKLPQTNLYIIIRTAAKSRSKCNCPPVKQGSKEVMCYDTCALECECPCIAGPDTRPCQNETIDLHRYPVPACKPHGLVTVSPKFKSEDNIKNCS</sequence>
<dbReference type="PANTHER" id="PTHR10166">
    <property type="entry name" value="VOLTAGE-DEPENDENT CALCIUM CHANNEL SUBUNIT ALPHA-2/DELTA-RELATED"/>
    <property type="match status" value="1"/>
</dbReference>
<comment type="caution">
    <text evidence="1">The sequence shown here is derived from an EMBL/GenBank/DDBJ whole genome shotgun (WGS) entry which is preliminary data.</text>
</comment>
<dbReference type="PANTHER" id="PTHR10166:SF66">
    <property type="entry name" value="VWFA AND CACHE DOMAIN-CONTAINING PROTEIN CG16868"/>
    <property type="match status" value="1"/>
</dbReference>
<gene>
    <name evidence="1" type="ORF">SK128_020401</name>
</gene>
<organism evidence="1 2">
    <name type="scientific">Halocaridina rubra</name>
    <name type="common">Hawaiian red shrimp</name>
    <dbReference type="NCBI Taxonomy" id="373956"/>
    <lineage>
        <taxon>Eukaryota</taxon>
        <taxon>Metazoa</taxon>
        <taxon>Ecdysozoa</taxon>
        <taxon>Arthropoda</taxon>
        <taxon>Crustacea</taxon>
        <taxon>Multicrustacea</taxon>
        <taxon>Malacostraca</taxon>
        <taxon>Eumalacostraca</taxon>
        <taxon>Eucarida</taxon>
        <taxon>Decapoda</taxon>
        <taxon>Pleocyemata</taxon>
        <taxon>Caridea</taxon>
        <taxon>Atyoidea</taxon>
        <taxon>Atyidae</taxon>
        <taxon>Halocaridina</taxon>
    </lineage>
</organism>
<accession>A0AAN8WFG2</accession>
<dbReference type="Gene3D" id="3.30.450.20">
    <property type="entry name" value="PAS domain"/>
    <property type="match status" value="2"/>
</dbReference>